<accession>A0ABU2B803</accession>
<feature type="compositionally biased region" description="Basic and acidic residues" evidence="3">
    <location>
        <begin position="243"/>
        <end position="252"/>
    </location>
</feature>
<gene>
    <name evidence="4" type="ORF">J2S37_000687</name>
</gene>
<dbReference type="Pfam" id="PF04012">
    <property type="entry name" value="PspA_IM30"/>
    <property type="match status" value="1"/>
</dbReference>
<feature type="coiled-coil region" evidence="2">
    <location>
        <begin position="55"/>
        <end position="168"/>
    </location>
</feature>
<sequence length="293" mass="32004">MANPLSKGWKYLTSALDAKIDENADPKVQIQQAVNAAKQAHQEIAKQAAAVIGNKNQLEMKLNRLIQDQQKLQENARQAITLADQAQAAGDSEKVGTFTQTAEVYATQLVSVEEELENTKALHQQAVQNAEAAKVQLQQSEARLTQQLAEAEQLMRQAQQAKMQESATKAMDHMAEFTVDDNVPTLDSVRAKIESRYAHALGAQELMEGSMGERMAEIDAAGTDMKANARLDEIRAQMASETKQLEEDKRQQALEAADEVLAEANAEQEAAAESDADAPAQAESQETNESKES</sequence>
<dbReference type="InterPro" id="IPR007157">
    <property type="entry name" value="PspA_VIPP1"/>
</dbReference>
<comment type="caution">
    <text evidence="4">The sequence shown here is derived from an EMBL/GenBank/DDBJ whole genome shotgun (WGS) entry which is preliminary data.</text>
</comment>
<keyword evidence="5" id="KW-1185">Reference proteome</keyword>
<evidence type="ECO:0000313" key="4">
    <source>
        <dbReference type="EMBL" id="MDR7354149.1"/>
    </source>
</evidence>
<dbReference type="Proteomes" id="UP001183619">
    <property type="component" value="Unassembled WGS sequence"/>
</dbReference>
<name>A0ABU2B803_9CORY</name>
<evidence type="ECO:0000256" key="1">
    <source>
        <dbReference type="ARBA" id="ARBA00043985"/>
    </source>
</evidence>
<evidence type="ECO:0000256" key="2">
    <source>
        <dbReference type="SAM" id="Coils"/>
    </source>
</evidence>
<evidence type="ECO:0000256" key="3">
    <source>
        <dbReference type="SAM" id="MobiDB-lite"/>
    </source>
</evidence>
<keyword evidence="2" id="KW-0175">Coiled coil</keyword>
<protein>
    <submittedName>
        <fullName evidence="4">Phage shock protein A</fullName>
    </submittedName>
</protein>
<comment type="similarity">
    <text evidence="1">Belongs to the PspA/Vipp/IM30 family.</text>
</comment>
<feature type="region of interest" description="Disordered" evidence="3">
    <location>
        <begin position="238"/>
        <end position="293"/>
    </location>
</feature>
<dbReference type="EMBL" id="JAVDYF010000001">
    <property type="protein sequence ID" value="MDR7354149.1"/>
    <property type="molecule type" value="Genomic_DNA"/>
</dbReference>
<dbReference type="RefSeq" id="WP_277104284.1">
    <property type="nucleotide sequence ID" value="NZ_BAAAJS010000030.1"/>
</dbReference>
<evidence type="ECO:0000313" key="5">
    <source>
        <dbReference type="Proteomes" id="UP001183619"/>
    </source>
</evidence>
<proteinExistence type="inferred from homology"/>
<reference evidence="4 5" key="1">
    <citation type="submission" date="2023-07" db="EMBL/GenBank/DDBJ databases">
        <title>Sequencing the genomes of 1000 actinobacteria strains.</title>
        <authorList>
            <person name="Klenk H.-P."/>
        </authorList>
    </citation>
    <scope>NUCLEOTIDE SEQUENCE [LARGE SCALE GENOMIC DNA]</scope>
    <source>
        <strain evidence="4 5">DSM 44508</strain>
    </source>
</reference>
<organism evidence="4 5">
    <name type="scientific">Corynebacterium felinum</name>
    <dbReference type="NCBI Taxonomy" id="131318"/>
    <lineage>
        <taxon>Bacteria</taxon>
        <taxon>Bacillati</taxon>
        <taxon>Actinomycetota</taxon>
        <taxon>Actinomycetes</taxon>
        <taxon>Mycobacteriales</taxon>
        <taxon>Corynebacteriaceae</taxon>
        <taxon>Corynebacterium</taxon>
    </lineage>
</organism>